<keyword evidence="2" id="KW-0449">Lipoprotein</keyword>
<protein>
    <submittedName>
        <fullName evidence="2">SusD/RagB family nutrient-binding outer membrane lipoprotein</fullName>
    </submittedName>
</protein>
<evidence type="ECO:0000313" key="3">
    <source>
        <dbReference type="Proteomes" id="UP000239711"/>
    </source>
</evidence>
<dbReference type="Gene3D" id="1.25.40.390">
    <property type="match status" value="1"/>
</dbReference>
<proteinExistence type="predicted"/>
<comment type="caution">
    <text evidence="2">The sequence shown here is derived from an EMBL/GenBank/DDBJ whole genome shotgun (WGS) entry which is preliminary data.</text>
</comment>
<dbReference type="InterPro" id="IPR041662">
    <property type="entry name" value="SusD-like_2"/>
</dbReference>
<organism evidence="2 3">
    <name type="scientific">Sphingobacterium haloxyli</name>
    <dbReference type="NCBI Taxonomy" id="2100533"/>
    <lineage>
        <taxon>Bacteria</taxon>
        <taxon>Pseudomonadati</taxon>
        <taxon>Bacteroidota</taxon>
        <taxon>Sphingobacteriia</taxon>
        <taxon>Sphingobacteriales</taxon>
        <taxon>Sphingobacteriaceae</taxon>
        <taxon>Sphingobacterium</taxon>
    </lineage>
</organism>
<reference evidence="2 3" key="1">
    <citation type="submission" date="2018-02" db="EMBL/GenBank/DDBJ databases">
        <title>The draft genome of Sphingobacterium sp. 5JN-11.</title>
        <authorList>
            <person name="Liu L."/>
            <person name="Li L."/>
            <person name="Liang L."/>
            <person name="Zhang X."/>
            <person name="Wang T."/>
        </authorList>
    </citation>
    <scope>NUCLEOTIDE SEQUENCE [LARGE SCALE GENOMIC DNA]</scope>
    <source>
        <strain evidence="2 3">5JN-11</strain>
    </source>
</reference>
<dbReference type="SUPFAM" id="SSF48452">
    <property type="entry name" value="TPR-like"/>
    <property type="match status" value="1"/>
</dbReference>
<dbReference type="Proteomes" id="UP000239711">
    <property type="component" value="Unassembled WGS sequence"/>
</dbReference>
<sequence>MKTFHIIAAILTVFFSISLQGCKDLTELNENPNGTDESEVNPNLVLPTVLTEGAKTYLNLGYQEVAGVMQHTQKDAWYDAHNDYAWSGSGSQNWSGCYSVLRNNQVLINRAEELSLEFHYGVGLVMRAFMFGLITDVWGDAPYTDALRAEQGGSENLLPKYDNQETIYRGVIEDLERASELLSKDPSSYTSILPTADVYFNGNPARWRQFANSLLLRYHMRLSEKLPSESRAAIERIYGDRQRYPFILNSEHDVAMAFPGTNQSDSWPTNTVNDASGSNYRRLKMCATLVEYMQQRHDPRLAVWAKKVEVPLVVSSEFPAGTDEIVNGKRHLSPDRVANTTVNTDPDYVGLPASVSALPSGYNLNPTPGQTSFNPHVSYLHERYSMAKDPLLKARLLSAAEVHFILAEAALKGWNVGDAKTHYENAIKSSLETWNVAGAYTDYIAHPRVTFQNKLEQLIEQKWVASWTAATESWFDYRRTGYPALKAGPVAIRQAIPVRFLYMQDELNINSKNVAEAMERLELTSYSRTDGKNSPWSKPWLMQGTSKPW</sequence>
<dbReference type="InterPro" id="IPR011990">
    <property type="entry name" value="TPR-like_helical_dom_sf"/>
</dbReference>
<dbReference type="RefSeq" id="WP_105718447.1">
    <property type="nucleotide sequence ID" value="NZ_PVBQ01000020.1"/>
</dbReference>
<accession>A0A2S9IYB9</accession>
<name>A0A2S9IYB9_9SPHI</name>
<dbReference type="Pfam" id="PF12771">
    <property type="entry name" value="SusD-like_2"/>
    <property type="match status" value="1"/>
</dbReference>
<dbReference type="PROSITE" id="PS51257">
    <property type="entry name" value="PROKAR_LIPOPROTEIN"/>
    <property type="match status" value="1"/>
</dbReference>
<evidence type="ECO:0000256" key="1">
    <source>
        <dbReference type="SAM" id="MobiDB-lite"/>
    </source>
</evidence>
<dbReference type="AlphaFoldDB" id="A0A2S9IYB9"/>
<evidence type="ECO:0000313" key="2">
    <source>
        <dbReference type="EMBL" id="PRD45523.1"/>
    </source>
</evidence>
<keyword evidence="3" id="KW-1185">Reference proteome</keyword>
<feature type="region of interest" description="Disordered" evidence="1">
    <location>
        <begin position="528"/>
        <end position="549"/>
    </location>
</feature>
<dbReference type="OrthoDB" id="9766256at2"/>
<dbReference type="EMBL" id="PVBQ01000020">
    <property type="protein sequence ID" value="PRD45523.1"/>
    <property type="molecule type" value="Genomic_DNA"/>
</dbReference>
<gene>
    <name evidence="2" type="ORF">C5745_18205</name>
</gene>